<dbReference type="AlphaFoldDB" id="X1HDD8"/>
<reference evidence="1" key="1">
    <citation type="journal article" date="2014" name="Front. Microbiol.">
        <title>High frequency of phylogenetically diverse reductive dehalogenase-homologous genes in deep subseafloor sedimentary metagenomes.</title>
        <authorList>
            <person name="Kawai M."/>
            <person name="Futagami T."/>
            <person name="Toyoda A."/>
            <person name="Takaki Y."/>
            <person name="Nishi S."/>
            <person name="Hori S."/>
            <person name="Arai W."/>
            <person name="Tsubouchi T."/>
            <person name="Morono Y."/>
            <person name="Uchiyama I."/>
            <person name="Ito T."/>
            <person name="Fujiyama A."/>
            <person name="Inagaki F."/>
            <person name="Takami H."/>
        </authorList>
    </citation>
    <scope>NUCLEOTIDE SEQUENCE</scope>
    <source>
        <strain evidence="1">Expedition CK06-06</strain>
    </source>
</reference>
<comment type="caution">
    <text evidence="1">The sequence shown here is derived from an EMBL/GenBank/DDBJ whole genome shotgun (WGS) entry which is preliminary data.</text>
</comment>
<sequence length="81" mass="9509">MILQVPELTGEELRKEGTGKRVRQNMFKDSLHIELYNLSDDIGEQNDVSEQHPEIVKQIRKIMKEARITSKEFPFKQIDPN</sequence>
<organism evidence="1">
    <name type="scientific">marine sediment metagenome</name>
    <dbReference type="NCBI Taxonomy" id="412755"/>
    <lineage>
        <taxon>unclassified sequences</taxon>
        <taxon>metagenomes</taxon>
        <taxon>ecological metagenomes</taxon>
    </lineage>
</organism>
<dbReference type="InterPro" id="IPR017850">
    <property type="entry name" value="Alkaline_phosphatase_core_sf"/>
</dbReference>
<protein>
    <recommendedName>
        <fullName evidence="2">N-sulphoglucosamine sulphohydrolase C-terminal domain-containing protein</fullName>
    </recommendedName>
</protein>
<name>X1HDD8_9ZZZZ</name>
<proteinExistence type="predicted"/>
<dbReference type="Gene3D" id="3.30.1120.10">
    <property type="match status" value="1"/>
</dbReference>
<evidence type="ECO:0008006" key="2">
    <source>
        <dbReference type="Google" id="ProtNLM"/>
    </source>
</evidence>
<accession>X1HDD8</accession>
<evidence type="ECO:0000313" key="1">
    <source>
        <dbReference type="EMBL" id="GAH51864.1"/>
    </source>
</evidence>
<dbReference type="SUPFAM" id="SSF53649">
    <property type="entry name" value="Alkaline phosphatase-like"/>
    <property type="match status" value="1"/>
</dbReference>
<gene>
    <name evidence="1" type="ORF">S03H2_31894</name>
</gene>
<dbReference type="EMBL" id="BARU01019368">
    <property type="protein sequence ID" value="GAH51864.1"/>
    <property type="molecule type" value="Genomic_DNA"/>
</dbReference>